<dbReference type="InterPro" id="IPR010282">
    <property type="entry name" value="Uncharacterised_HutD/Ves"/>
</dbReference>
<dbReference type="PANTHER" id="PTHR37943">
    <property type="entry name" value="PROTEIN VES"/>
    <property type="match status" value="1"/>
</dbReference>
<dbReference type="InterPro" id="IPR014710">
    <property type="entry name" value="RmlC-like_jellyroll"/>
</dbReference>
<sequence length="177" mass="19992">MKKIKKSEFITTDWSGGTTSEIYISPADASVSKRNFDYRISSATCDLDKSVFTDYSGFTRYITPLDGDMKMMNSEDEINLKPYEVYEFKGSDSVTGYSKVRDYNLIIKSELDGDMYSLKVNGIREVENNSKEMIIFNFNSKLMANGSAFEEFSAILIQSEEKVELSGSGDILICEIN</sequence>
<dbReference type="InterPro" id="IPR011051">
    <property type="entry name" value="RmlC_Cupin_sf"/>
</dbReference>
<dbReference type="EMBL" id="FQXI01000004">
    <property type="protein sequence ID" value="SHH21922.1"/>
    <property type="molecule type" value="Genomic_DNA"/>
</dbReference>
<dbReference type="AlphaFoldDB" id="A0A1M5R6G0"/>
<dbReference type="PANTHER" id="PTHR37943:SF1">
    <property type="entry name" value="PROTEIN VES"/>
    <property type="match status" value="1"/>
</dbReference>
<organism evidence="1 2">
    <name type="scientific">Anaerosphaera aminiphila DSM 21120</name>
    <dbReference type="NCBI Taxonomy" id="1120995"/>
    <lineage>
        <taxon>Bacteria</taxon>
        <taxon>Bacillati</taxon>
        <taxon>Bacillota</taxon>
        <taxon>Tissierellia</taxon>
        <taxon>Tissierellales</taxon>
        <taxon>Peptoniphilaceae</taxon>
        <taxon>Anaerosphaera</taxon>
    </lineage>
</organism>
<dbReference type="STRING" id="1120995.SAMN02745245_00840"/>
<name>A0A1M5R6G0_9FIRM</name>
<proteinExistence type="predicted"/>
<dbReference type="Pfam" id="PF05962">
    <property type="entry name" value="HutD"/>
    <property type="match status" value="1"/>
</dbReference>
<accession>A0A1M5R6G0</accession>
<dbReference type="OrthoDB" id="9786443at2"/>
<evidence type="ECO:0000313" key="1">
    <source>
        <dbReference type="EMBL" id="SHH21922.1"/>
    </source>
</evidence>
<dbReference type="Proteomes" id="UP000184032">
    <property type="component" value="Unassembled WGS sequence"/>
</dbReference>
<dbReference type="RefSeq" id="WP_073184047.1">
    <property type="nucleotide sequence ID" value="NZ_FQXI01000004.1"/>
</dbReference>
<protein>
    <submittedName>
        <fullName evidence="1">HutD protein</fullName>
    </submittedName>
</protein>
<gene>
    <name evidence="1" type="ORF">SAMN02745245_00840</name>
</gene>
<keyword evidence="2" id="KW-1185">Reference proteome</keyword>
<evidence type="ECO:0000313" key="2">
    <source>
        <dbReference type="Proteomes" id="UP000184032"/>
    </source>
</evidence>
<dbReference type="Gene3D" id="2.60.120.10">
    <property type="entry name" value="Jelly Rolls"/>
    <property type="match status" value="1"/>
</dbReference>
<reference evidence="1 2" key="1">
    <citation type="submission" date="2016-11" db="EMBL/GenBank/DDBJ databases">
        <authorList>
            <person name="Jaros S."/>
            <person name="Januszkiewicz K."/>
            <person name="Wedrychowicz H."/>
        </authorList>
    </citation>
    <scope>NUCLEOTIDE SEQUENCE [LARGE SCALE GENOMIC DNA]</scope>
    <source>
        <strain evidence="1 2">DSM 21120</strain>
    </source>
</reference>
<dbReference type="SUPFAM" id="SSF51182">
    <property type="entry name" value="RmlC-like cupins"/>
    <property type="match status" value="1"/>
</dbReference>